<dbReference type="PROSITE" id="PS51186">
    <property type="entry name" value="GNAT"/>
    <property type="match status" value="1"/>
</dbReference>
<evidence type="ECO:0000313" key="3">
    <source>
        <dbReference type="Proteomes" id="UP000219193"/>
    </source>
</evidence>
<name>A0A285X2V3_9FLAO</name>
<keyword evidence="3" id="KW-1185">Reference proteome</keyword>
<dbReference type="EMBL" id="OCMF01000001">
    <property type="protein sequence ID" value="SOC79663.1"/>
    <property type="molecule type" value="Genomic_DNA"/>
</dbReference>
<dbReference type="Gene3D" id="3.40.630.30">
    <property type="match status" value="1"/>
</dbReference>
<organism evidence="2 3">
    <name type="scientific">Salinimicrobium sediminis</name>
    <dbReference type="NCBI Taxonomy" id="1343891"/>
    <lineage>
        <taxon>Bacteria</taxon>
        <taxon>Pseudomonadati</taxon>
        <taxon>Bacteroidota</taxon>
        <taxon>Flavobacteriia</taxon>
        <taxon>Flavobacteriales</taxon>
        <taxon>Flavobacteriaceae</taxon>
        <taxon>Salinimicrobium</taxon>
    </lineage>
</organism>
<evidence type="ECO:0000259" key="1">
    <source>
        <dbReference type="PROSITE" id="PS51186"/>
    </source>
</evidence>
<dbReference type="GO" id="GO:0005737">
    <property type="term" value="C:cytoplasm"/>
    <property type="evidence" value="ECO:0007669"/>
    <property type="project" value="TreeGrafter"/>
</dbReference>
<dbReference type="InterPro" id="IPR051531">
    <property type="entry name" value="N-acetyltransferase"/>
</dbReference>
<feature type="domain" description="N-acetyltransferase" evidence="1">
    <location>
        <begin position="11"/>
        <end position="176"/>
    </location>
</feature>
<dbReference type="InterPro" id="IPR016181">
    <property type="entry name" value="Acyl_CoA_acyltransferase"/>
</dbReference>
<dbReference type="AlphaFoldDB" id="A0A285X2V3"/>
<dbReference type="SUPFAM" id="SSF55729">
    <property type="entry name" value="Acyl-CoA N-acyltransferases (Nat)"/>
    <property type="match status" value="1"/>
</dbReference>
<accession>A0A285X2V3</accession>
<dbReference type="OrthoDB" id="9811523at2"/>
<reference evidence="3" key="1">
    <citation type="submission" date="2017-09" db="EMBL/GenBank/DDBJ databases">
        <authorList>
            <person name="Varghese N."/>
            <person name="Submissions S."/>
        </authorList>
    </citation>
    <scope>NUCLEOTIDE SEQUENCE [LARGE SCALE GENOMIC DNA]</scope>
    <source>
        <strain evidence="3">CGMCC 1.12641</strain>
    </source>
</reference>
<sequence length="179" mass="20985">MAFPTLKTNRLKLRQITEADLENIFRGLSHPHVIRHYGVNYNTLDDTWEQLEWYAELERTHSGIWWAIDLAETGEFCGAIGYNNLSREHKKAELGFWLLPEFWKKGIIQESLEPVLEYGFKELHLHRVEAFVETENISSQKALLKQHFQQEGILRDSEIKDGRFISVAIFSKLKSDLKI</sequence>
<protein>
    <submittedName>
        <fullName evidence="2">Ribosomal-protein-alanine N-acetyltransferase</fullName>
    </submittedName>
</protein>
<dbReference type="PANTHER" id="PTHR43792:SF9">
    <property type="entry name" value="RIBOSOMAL-PROTEIN-ALANINE ACETYLTRANSFERASE"/>
    <property type="match status" value="1"/>
</dbReference>
<proteinExistence type="predicted"/>
<dbReference type="Proteomes" id="UP000219193">
    <property type="component" value="Unassembled WGS sequence"/>
</dbReference>
<evidence type="ECO:0000313" key="2">
    <source>
        <dbReference type="EMBL" id="SOC79663.1"/>
    </source>
</evidence>
<gene>
    <name evidence="2" type="ORF">SAMN06296241_1194</name>
</gene>
<dbReference type="RefSeq" id="WP_097055381.1">
    <property type="nucleotide sequence ID" value="NZ_OCMF01000001.1"/>
</dbReference>
<dbReference type="GO" id="GO:0008999">
    <property type="term" value="F:protein-N-terminal-alanine acetyltransferase activity"/>
    <property type="evidence" value="ECO:0007669"/>
    <property type="project" value="TreeGrafter"/>
</dbReference>
<dbReference type="Pfam" id="PF13302">
    <property type="entry name" value="Acetyltransf_3"/>
    <property type="match status" value="1"/>
</dbReference>
<keyword evidence="2" id="KW-0808">Transferase</keyword>
<dbReference type="InterPro" id="IPR000182">
    <property type="entry name" value="GNAT_dom"/>
</dbReference>
<dbReference type="PANTHER" id="PTHR43792">
    <property type="entry name" value="GNAT FAMILY, PUTATIVE (AFU_ORTHOLOGUE AFUA_3G00765)-RELATED-RELATED"/>
    <property type="match status" value="1"/>
</dbReference>